<feature type="domain" description="SET" evidence="21">
    <location>
        <begin position="378"/>
        <end position="721"/>
    </location>
</feature>
<dbReference type="InterPro" id="IPR016177">
    <property type="entry name" value="DNA-bd_dom_sf"/>
</dbReference>
<keyword evidence="13" id="KW-0539">Nucleus</keyword>
<keyword evidence="10" id="KW-0498">Mitosis</keyword>
<evidence type="ECO:0000256" key="1">
    <source>
        <dbReference type="ARBA" id="ARBA00004123"/>
    </source>
</evidence>
<evidence type="ECO:0000256" key="11">
    <source>
        <dbReference type="ARBA" id="ARBA00022833"/>
    </source>
</evidence>
<accession>R0LVQ7</accession>
<evidence type="ECO:0000256" key="5">
    <source>
        <dbReference type="ARBA" id="ARBA00022603"/>
    </source>
</evidence>
<feature type="non-terminal residue" evidence="23">
    <location>
        <position position="746"/>
    </location>
</feature>
<keyword evidence="20" id="KW-0812">Transmembrane</keyword>
<feature type="compositionally biased region" description="Polar residues" evidence="19">
    <location>
        <begin position="550"/>
        <end position="560"/>
    </location>
</feature>
<evidence type="ECO:0000256" key="14">
    <source>
        <dbReference type="ARBA" id="ARBA00023306"/>
    </source>
</evidence>
<dbReference type="Pfam" id="PF01429">
    <property type="entry name" value="MBD"/>
    <property type="match status" value="1"/>
</dbReference>
<evidence type="ECO:0000256" key="3">
    <source>
        <dbReference type="ARBA" id="ARBA00022454"/>
    </source>
</evidence>
<dbReference type="AlphaFoldDB" id="R0LVQ7"/>
<dbReference type="SMART" id="SM00391">
    <property type="entry name" value="MBD"/>
    <property type="match status" value="1"/>
</dbReference>
<evidence type="ECO:0000256" key="15">
    <source>
        <dbReference type="ARBA" id="ARBA00039052"/>
    </source>
</evidence>
<dbReference type="PROSITE" id="PS50867">
    <property type="entry name" value="PRE_SET"/>
    <property type="match status" value="1"/>
</dbReference>
<dbReference type="InterPro" id="IPR001214">
    <property type="entry name" value="SET_dom"/>
</dbReference>
<name>R0LVQ7_ANAPL</name>
<evidence type="ECO:0000313" key="24">
    <source>
        <dbReference type="Proteomes" id="UP000296049"/>
    </source>
</evidence>
<feature type="compositionally biased region" description="Basic and acidic residues" evidence="19">
    <location>
        <begin position="574"/>
        <end position="594"/>
    </location>
</feature>
<dbReference type="EMBL" id="KB742778">
    <property type="protein sequence ID" value="EOB04548.1"/>
    <property type="molecule type" value="Genomic_DNA"/>
</dbReference>
<evidence type="ECO:0000256" key="12">
    <source>
        <dbReference type="ARBA" id="ARBA00022853"/>
    </source>
</evidence>
<dbReference type="Pfam" id="PF05033">
    <property type="entry name" value="Pre-SET"/>
    <property type="match status" value="1"/>
</dbReference>
<keyword evidence="6" id="KW-0132">Cell division</keyword>
<dbReference type="PANTHER" id="PTHR46024:SF3">
    <property type="entry name" value="HISTONE-LYSINE N-METHYLTRANSFERASE SETDB2"/>
    <property type="match status" value="1"/>
</dbReference>
<evidence type="ECO:0000256" key="19">
    <source>
        <dbReference type="SAM" id="MobiDB-lite"/>
    </source>
</evidence>
<keyword evidence="8" id="KW-0949">S-adenosyl-L-methionine</keyword>
<keyword evidence="7 23" id="KW-0808">Transferase</keyword>
<keyword evidence="5 23" id="KW-0489">Methyltransferase</keyword>
<dbReference type="Gene3D" id="3.30.890.10">
    <property type="entry name" value="Methyl-cpg-binding Protein 2, Chain A"/>
    <property type="match status" value="1"/>
</dbReference>
<dbReference type="PROSITE" id="PS50280">
    <property type="entry name" value="SET"/>
    <property type="match status" value="1"/>
</dbReference>
<dbReference type="GO" id="GO:0032259">
    <property type="term" value="P:methylation"/>
    <property type="evidence" value="ECO:0007669"/>
    <property type="project" value="UniProtKB-KW"/>
</dbReference>
<keyword evidence="12" id="KW-0156">Chromatin regulator</keyword>
<evidence type="ECO:0000256" key="16">
    <source>
        <dbReference type="ARBA" id="ARBA00040299"/>
    </source>
</evidence>
<dbReference type="GO" id="GO:0005634">
    <property type="term" value="C:nucleus"/>
    <property type="evidence" value="ECO:0007669"/>
    <property type="project" value="UniProtKB-SubCell"/>
</dbReference>
<evidence type="ECO:0000256" key="18">
    <source>
        <dbReference type="ARBA" id="ARBA00049087"/>
    </source>
</evidence>
<evidence type="ECO:0000256" key="4">
    <source>
        <dbReference type="ARBA" id="ARBA00022473"/>
    </source>
</evidence>
<evidence type="ECO:0000259" key="22">
    <source>
        <dbReference type="PROSITE" id="PS50867"/>
    </source>
</evidence>
<evidence type="ECO:0000256" key="2">
    <source>
        <dbReference type="ARBA" id="ARBA00004286"/>
    </source>
</evidence>
<evidence type="ECO:0000256" key="6">
    <source>
        <dbReference type="ARBA" id="ARBA00022618"/>
    </source>
</evidence>
<keyword evidence="9" id="KW-0479">Metal-binding</keyword>
<dbReference type="GO" id="GO:0005737">
    <property type="term" value="C:cytoplasm"/>
    <property type="evidence" value="ECO:0007669"/>
    <property type="project" value="UniProtKB-ARBA"/>
</dbReference>
<keyword evidence="11" id="KW-0862">Zinc</keyword>
<feature type="region of interest" description="Disordered" evidence="19">
    <location>
        <begin position="461"/>
        <end position="491"/>
    </location>
</feature>
<feature type="region of interest" description="Disordered" evidence="19">
    <location>
        <begin position="623"/>
        <end position="645"/>
    </location>
</feature>
<dbReference type="SUPFAM" id="SSF54171">
    <property type="entry name" value="DNA-binding domain"/>
    <property type="match status" value="1"/>
</dbReference>
<dbReference type="InterPro" id="IPR007728">
    <property type="entry name" value="Pre-SET_dom"/>
</dbReference>
<feature type="domain" description="Pre-SET" evidence="22">
    <location>
        <begin position="301"/>
        <end position="375"/>
    </location>
</feature>
<dbReference type="EC" id="2.1.1.366" evidence="15"/>
<dbReference type="Gene3D" id="2.170.270.10">
    <property type="entry name" value="SET domain"/>
    <property type="match status" value="2"/>
</dbReference>
<feature type="non-terminal residue" evidence="23">
    <location>
        <position position="1"/>
    </location>
</feature>
<evidence type="ECO:0000256" key="8">
    <source>
        <dbReference type="ARBA" id="ARBA00022691"/>
    </source>
</evidence>
<dbReference type="FunFam" id="2.170.270.10:FF:000029">
    <property type="entry name" value="Histone-lysine N-methyltransferase SETDB2"/>
    <property type="match status" value="1"/>
</dbReference>
<dbReference type="Proteomes" id="UP000296049">
    <property type="component" value="Unassembled WGS sequence"/>
</dbReference>
<comment type="catalytic activity">
    <reaction evidence="18">
        <text>N(6),N(6)-dimethyl-L-lysyl(9)-[histone H3] + S-adenosyl-L-methionine = N(6),N(6),N(6)-trimethyl-L-lysyl(9)-[histone H3] + S-adenosyl-L-homocysteine + H(+)</text>
        <dbReference type="Rhea" id="RHEA:60288"/>
        <dbReference type="Rhea" id="RHEA-COMP:15538"/>
        <dbReference type="Rhea" id="RHEA-COMP:15541"/>
        <dbReference type="ChEBI" id="CHEBI:15378"/>
        <dbReference type="ChEBI" id="CHEBI:57856"/>
        <dbReference type="ChEBI" id="CHEBI:59789"/>
        <dbReference type="ChEBI" id="CHEBI:61961"/>
        <dbReference type="ChEBI" id="CHEBI:61976"/>
        <dbReference type="EC" id="2.1.1.366"/>
    </reaction>
</comment>
<evidence type="ECO:0000256" key="20">
    <source>
        <dbReference type="SAM" id="Phobius"/>
    </source>
</evidence>
<evidence type="ECO:0000313" key="23">
    <source>
        <dbReference type="EMBL" id="EOB04548.1"/>
    </source>
</evidence>
<dbReference type="SUPFAM" id="SSF82199">
    <property type="entry name" value="SET domain"/>
    <property type="match status" value="1"/>
</dbReference>
<evidence type="ECO:0000256" key="7">
    <source>
        <dbReference type="ARBA" id="ARBA00022679"/>
    </source>
</evidence>
<dbReference type="InterPro" id="IPR047232">
    <property type="entry name" value="SETDB1/2-like_MBD"/>
</dbReference>
<dbReference type="InterPro" id="IPR001739">
    <property type="entry name" value="Methyl_CpG_DNA-bd"/>
</dbReference>
<dbReference type="GO" id="GO:0051301">
    <property type="term" value="P:cell division"/>
    <property type="evidence" value="ECO:0007669"/>
    <property type="project" value="UniProtKB-KW"/>
</dbReference>
<keyword evidence="24" id="KW-1185">Reference proteome</keyword>
<dbReference type="CDD" id="cd01395">
    <property type="entry name" value="HMT_MBD"/>
    <property type="match status" value="1"/>
</dbReference>
<reference evidence="24" key="1">
    <citation type="journal article" date="2013" name="Nat. Genet.">
        <title>The duck genome and transcriptome provide insight into an avian influenza virus reservoir species.</title>
        <authorList>
            <person name="Huang Y."/>
            <person name="Li Y."/>
            <person name="Burt D.W."/>
            <person name="Chen H."/>
            <person name="Zhang Y."/>
            <person name="Qian W."/>
            <person name="Kim H."/>
            <person name="Gan S."/>
            <person name="Zhao Y."/>
            <person name="Li J."/>
            <person name="Yi K."/>
            <person name="Feng H."/>
            <person name="Zhu P."/>
            <person name="Li B."/>
            <person name="Liu Q."/>
            <person name="Fairley S."/>
            <person name="Magor K.E."/>
            <person name="Du Z."/>
            <person name="Hu X."/>
            <person name="Goodman L."/>
            <person name="Tafer H."/>
            <person name="Vignal A."/>
            <person name="Lee T."/>
            <person name="Kim K.W."/>
            <person name="Sheng Z."/>
            <person name="An Y."/>
            <person name="Searle S."/>
            <person name="Herrero J."/>
            <person name="Groenen M.A."/>
            <person name="Crooijmans R.P."/>
            <person name="Faraut T."/>
            <person name="Cai Q."/>
            <person name="Webster R.G."/>
            <person name="Aldridge J.R."/>
            <person name="Warren W.C."/>
            <person name="Bartschat S."/>
            <person name="Kehr S."/>
            <person name="Marz M."/>
            <person name="Stadler P.F."/>
            <person name="Smith J."/>
            <person name="Kraus R.H."/>
            <person name="Zhao Y."/>
            <person name="Ren L."/>
            <person name="Fei J."/>
            <person name="Morisson M."/>
            <person name="Kaiser P."/>
            <person name="Griffin D.K."/>
            <person name="Rao M."/>
            <person name="Pitel F."/>
            <person name="Wang J."/>
            <person name="Li N."/>
        </authorList>
    </citation>
    <scope>NUCLEOTIDE SEQUENCE [LARGE SCALE GENOMIC DNA]</scope>
</reference>
<organism evidence="23 24">
    <name type="scientific">Anas platyrhynchos</name>
    <name type="common">Mallard</name>
    <name type="synonym">Anas boschas</name>
    <dbReference type="NCBI Taxonomy" id="8839"/>
    <lineage>
        <taxon>Eukaryota</taxon>
        <taxon>Metazoa</taxon>
        <taxon>Chordata</taxon>
        <taxon>Craniata</taxon>
        <taxon>Vertebrata</taxon>
        <taxon>Euteleostomi</taxon>
        <taxon>Archelosauria</taxon>
        <taxon>Archosauria</taxon>
        <taxon>Dinosauria</taxon>
        <taxon>Saurischia</taxon>
        <taxon>Theropoda</taxon>
        <taxon>Coelurosauria</taxon>
        <taxon>Aves</taxon>
        <taxon>Neognathae</taxon>
        <taxon>Galloanserae</taxon>
        <taxon>Anseriformes</taxon>
        <taxon>Anatidae</taxon>
        <taxon>Anatinae</taxon>
        <taxon>Anas</taxon>
    </lineage>
</organism>
<feature type="compositionally biased region" description="Basic and acidic residues" evidence="19">
    <location>
        <begin position="462"/>
        <end position="471"/>
    </location>
</feature>
<evidence type="ECO:0000256" key="17">
    <source>
        <dbReference type="ARBA" id="ARBA00042995"/>
    </source>
</evidence>
<dbReference type="SMART" id="SM00468">
    <property type="entry name" value="PreSET"/>
    <property type="match status" value="1"/>
</dbReference>
<keyword evidence="20" id="KW-1133">Transmembrane helix</keyword>
<dbReference type="PANTHER" id="PTHR46024">
    <property type="entry name" value="HISTONE-LYSINE N-METHYLTRANSFERASE EGGLESS"/>
    <property type="match status" value="1"/>
</dbReference>
<sequence length="746" mass="83277">DVKAFWTQLGNRRVDIIFEQVQEVLLLLKEKIKNGTATNQECWQAWALVNEANLGDLLTSTSGMCILIAFICCVALISFVSLTRSSFPGFEMNKIDLRSPLALQTEKKLNLCILLPQIMKKNLKKEDVEKSDSGGEEASSEIGHVPLSPQYQNHKCSSACLTNRAASAYKGENPLQIPILLHFQRRHAKADCLSKSLDVNYKAPCGRSLRSFQDVQNYLFETECNFLFIDHFSFNTYVLLGRNTVNPKPLVYDFDISNGAESVPVSFCNDIDCARLPYFKYRRASWPRGYYLNNLSTMFLDSCDCTDGCIDRSKCACLQLTARGCHKVSLSPSTKTSRGYSYKRLEGPVPSGIYECSVSCRCDKMMCQNRVVQHGIQVRLQVFNTEKKGWGVRCLDDIDKGTFVCTYSGRLMSRAEAQVLGGTSQDKKEESAVNDSRHGFFSKKRKLDSSCSDSEIELVQTGKDHVPEKQESSSQAVDNEDESSENSSVAAVRRPGTRIAVVHNHQLQMVIIRSGFKRGIFFPHLFTYVLFCLKEVDTLVRSASSDEDNSSQPHQSSKAKLTSGAKKGKSSQQQKEDHAMKAGRTEPADTDSAECKRKSLSLQGVACGKSDVLNDTCVTRPSKSVAQKAKHSEENRRQSKQGTFCEEADGDGSLLNANEGNIYILDATKEGNVGRFLNHSCCPNLFAQSVFVETHNRSFPWVAFFTNRHVKAGTELTWDYGYEAGSLPETEISCQCGMQMCRKKTL</sequence>
<keyword evidence="3" id="KW-0158">Chromosome</keyword>
<dbReference type="SMART" id="SM00317">
    <property type="entry name" value="SET"/>
    <property type="match status" value="1"/>
</dbReference>
<feature type="region of interest" description="Disordered" evidence="19">
    <location>
        <begin position="544"/>
        <end position="594"/>
    </location>
</feature>
<keyword evidence="14" id="KW-0131">Cell cycle</keyword>
<dbReference type="GO" id="GO:0140947">
    <property type="term" value="F:histone H3K9me2 methyltransferase activity"/>
    <property type="evidence" value="ECO:0007669"/>
    <property type="project" value="UniProtKB-EC"/>
</dbReference>
<evidence type="ECO:0000256" key="9">
    <source>
        <dbReference type="ARBA" id="ARBA00022723"/>
    </source>
</evidence>
<dbReference type="Pfam" id="PF00856">
    <property type="entry name" value="SET"/>
    <property type="match status" value="1"/>
</dbReference>
<dbReference type="GO" id="GO:0070828">
    <property type="term" value="P:heterochromatin organization"/>
    <property type="evidence" value="ECO:0007669"/>
    <property type="project" value="TreeGrafter"/>
</dbReference>
<protein>
    <recommendedName>
        <fullName evidence="16">Histone-lysine N-methyltransferase SETDB2</fullName>
        <ecNumber evidence="15">2.1.1.366</ecNumber>
    </recommendedName>
    <alternativeName>
        <fullName evidence="17">SET domain bifurcated 2</fullName>
    </alternativeName>
</protein>
<dbReference type="GO" id="GO:0010629">
    <property type="term" value="P:negative regulation of gene expression"/>
    <property type="evidence" value="ECO:0007669"/>
    <property type="project" value="TreeGrafter"/>
</dbReference>
<proteinExistence type="predicted"/>
<evidence type="ECO:0000259" key="21">
    <source>
        <dbReference type="PROSITE" id="PS50280"/>
    </source>
</evidence>
<gene>
    <name evidence="23" type="ORF">Anapl_09280</name>
</gene>
<keyword evidence="20" id="KW-0472">Membrane</keyword>
<comment type="subcellular location">
    <subcellularLocation>
        <location evidence="2">Chromosome</location>
    </subcellularLocation>
    <subcellularLocation>
        <location evidence="1">Nucleus</location>
    </subcellularLocation>
</comment>
<evidence type="ECO:0000256" key="13">
    <source>
        <dbReference type="ARBA" id="ARBA00023242"/>
    </source>
</evidence>
<dbReference type="InterPro" id="IPR051516">
    <property type="entry name" value="SETDB_methyltransferase"/>
</dbReference>
<evidence type="ECO:0000256" key="10">
    <source>
        <dbReference type="ARBA" id="ARBA00022776"/>
    </source>
</evidence>
<keyword evidence="4" id="KW-0217">Developmental protein</keyword>
<dbReference type="GO" id="GO:0008270">
    <property type="term" value="F:zinc ion binding"/>
    <property type="evidence" value="ECO:0007669"/>
    <property type="project" value="InterPro"/>
</dbReference>
<dbReference type="GO" id="GO:0003677">
    <property type="term" value="F:DNA binding"/>
    <property type="evidence" value="ECO:0007669"/>
    <property type="project" value="InterPro"/>
</dbReference>
<feature type="transmembrane region" description="Helical" evidence="20">
    <location>
        <begin position="61"/>
        <end position="82"/>
    </location>
</feature>
<dbReference type="InterPro" id="IPR046341">
    <property type="entry name" value="SET_dom_sf"/>
</dbReference>
<dbReference type="GO" id="GO:0005694">
    <property type="term" value="C:chromosome"/>
    <property type="evidence" value="ECO:0007669"/>
    <property type="project" value="UniProtKB-SubCell"/>
</dbReference>